<dbReference type="Proteomes" id="UP001558713">
    <property type="component" value="Unassembled WGS sequence"/>
</dbReference>
<keyword evidence="3" id="KW-1185">Reference proteome</keyword>
<gene>
    <name evidence="2" type="ORF">V5N11_017876</name>
</gene>
<evidence type="ECO:0000313" key="3">
    <source>
        <dbReference type="Proteomes" id="UP001558713"/>
    </source>
</evidence>
<reference evidence="2 3" key="1">
    <citation type="submission" date="2024-04" db="EMBL/GenBank/DDBJ databases">
        <title>Genome assembly C_amara_ONT_v2.</title>
        <authorList>
            <person name="Yant L."/>
            <person name="Moore C."/>
            <person name="Slenker M."/>
        </authorList>
    </citation>
    <scope>NUCLEOTIDE SEQUENCE [LARGE SCALE GENOMIC DNA]</scope>
    <source>
        <tissue evidence="2">Leaf</tissue>
    </source>
</reference>
<dbReference type="Pfam" id="PF03372">
    <property type="entry name" value="Exo_endo_phos"/>
    <property type="match status" value="1"/>
</dbReference>
<dbReference type="PANTHER" id="PTHR33710:SF79">
    <property type="entry name" value="OS06G0205337 PROTEIN"/>
    <property type="match status" value="1"/>
</dbReference>
<evidence type="ECO:0000313" key="2">
    <source>
        <dbReference type="EMBL" id="KAL1201012.1"/>
    </source>
</evidence>
<dbReference type="SUPFAM" id="SSF56219">
    <property type="entry name" value="DNase I-like"/>
    <property type="match status" value="1"/>
</dbReference>
<evidence type="ECO:0000259" key="1">
    <source>
        <dbReference type="Pfam" id="PF03372"/>
    </source>
</evidence>
<proteinExistence type="predicted"/>
<dbReference type="Gene3D" id="3.60.10.10">
    <property type="entry name" value="Endonuclease/exonuclease/phosphatase"/>
    <property type="match status" value="1"/>
</dbReference>
<dbReference type="InterPro" id="IPR005135">
    <property type="entry name" value="Endo/exonuclease/phosphatase"/>
</dbReference>
<protein>
    <recommendedName>
        <fullName evidence="1">Endonuclease/exonuclease/phosphatase domain-containing protein</fullName>
    </recommendedName>
</protein>
<accession>A0ABD1A2I9</accession>
<feature type="domain" description="Endonuclease/exonuclease/phosphatase" evidence="1">
    <location>
        <begin position="10"/>
        <end position="207"/>
    </location>
</feature>
<dbReference type="AlphaFoldDB" id="A0ABD1A2I9"/>
<organism evidence="2 3">
    <name type="scientific">Cardamine amara subsp. amara</name>
    <dbReference type="NCBI Taxonomy" id="228776"/>
    <lineage>
        <taxon>Eukaryota</taxon>
        <taxon>Viridiplantae</taxon>
        <taxon>Streptophyta</taxon>
        <taxon>Embryophyta</taxon>
        <taxon>Tracheophyta</taxon>
        <taxon>Spermatophyta</taxon>
        <taxon>Magnoliopsida</taxon>
        <taxon>eudicotyledons</taxon>
        <taxon>Gunneridae</taxon>
        <taxon>Pentapetalae</taxon>
        <taxon>rosids</taxon>
        <taxon>malvids</taxon>
        <taxon>Brassicales</taxon>
        <taxon>Brassicaceae</taxon>
        <taxon>Cardamineae</taxon>
        <taxon>Cardamine</taxon>
    </lineage>
</organism>
<dbReference type="PANTHER" id="PTHR33710">
    <property type="entry name" value="BNAC02G09200D PROTEIN"/>
    <property type="match status" value="1"/>
</dbReference>
<name>A0ABD1A2I9_CARAN</name>
<dbReference type="InterPro" id="IPR036691">
    <property type="entry name" value="Endo/exonu/phosph_ase_sf"/>
</dbReference>
<sequence length="347" mass="39945">MRSNSFQFGCLLETKVKQNRAESVASSVFQDWSMVSNYESHRFGRIWVVWSKHTRVKVEFKSGQMITCSIKIQNFDVEFLCSFVYASNSAAERKELWRDIKSQHDLALFRGKPWIVMGDYNETLDLDEHSNSDTSPQITSGMVDFQDVVRYCSLKDLKTHGPIFTWCNKREEDLVCKKLDRVLQNVVWYQSFPQAYCVIEAGGCSDHLRGKIFLSSDIQKPKAPFKFANAIASQPEFVQTVEDYWGQSAALFHSTSSLFWLSKKLKLLKPTLRTLSRNKLANISTRAAEAYDTLCTRQQNSLSSPSPQEIVEESIAFERWERVAGLDESFLKQKSKLHWLNVGDNNK</sequence>
<comment type="caution">
    <text evidence="2">The sequence shown here is derived from an EMBL/GenBank/DDBJ whole genome shotgun (WGS) entry which is preliminary data.</text>
</comment>
<dbReference type="EMBL" id="JBANAX010000600">
    <property type="protein sequence ID" value="KAL1201012.1"/>
    <property type="molecule type" value="Genomic_DNA"/>
</dbReference>